<evidence type="ECO:0000313" key="2">
    <source>
        <dbReference type="EMBL" id="KAK3691841.1"/>
    </source>
</evidence>
<name>A0AAE0XEQ7_9GAST</name>
<sequence length="69" mass="8053">MPELGLKRMPQQQTVQNQFSARSRQATYEADRRHREIVESRHEIPRSPGGVSWLSWARMPGLTRSGHRL</sequence>
<proteinExistence type="predicted"/>
<dbReference type="AlphaFoldDB" id="A0AAE0XEQ7"/>
<comment type="caution">
    <text evidence="2">The sequence shown here is derived from an EMBL/GenBank/DDBJ whole genome shotgun (WGS) entry which is preliminary data.</text>
</comment>
<accession>A0AAE0XEQ7</accession>
<evidence type="ECO:0000256" key="1">
    <source>
        <dbReference type="SAM" id="MobiDB-lite"/>
    </source>
</evidence>
<keyword evidence="3" id="KW-1185">Reference proteome</keyword>
<feature type="compositionally biased region" description="Polar residues" evidence="1">
    <location>
        <begin position="10"/>
        <end position="26"/>
    </location>
</feature>
<gene>
    <name evidence="2" type="ORF">RRG08_014223</name>
</gene>
<organism evidence="2 3">
    <name type="scientific">Elysia crispata</name>
    <name type="common">lettuce slug</name>
    <dbReference type="NCBI Taxonomy" id="231223"/>
    <lineage>
        <taxon>Eukaryota</taxon>
        <taxon>Metazoa</taxon>
        <taxon>Spiralia</taxon>
        <taxon>Lophotrochozoa</taxon>
        <taxon>Mollusca</taxon>
        <taxon>Gastropoda</taxon>
        <taxon>Heterobranchia</taxon>
        <taxon>Euthyneura</taxon>
        <taxon>Panpulmonata</taxon>
        <taxon>Sacoglossa</taxon>
        <taxon>Placobranchoidea</taxon>
        <taxon>Plakobranchidae</taxon>
        <taxon>Elysia</taxon>
    </lineage>
</organism>
<dbReference type="Proteomes" id="UP001283361">
    <property type="component" value="Unassembled WGS sequence"/>
</dbReference>
<dbReference type="EMBL" id="JAWDGP010008074">
    <property type="protein sequence ID" value="KAK3691841.1"/>
    <property type="molecule type" value="Genomic_DNA"/>
</dbReference>
<protein>
    <submittedName>
        <fullName evidence="2">Uncharacterized protein</fullName>
    </submittedName>
</protein>
<evidence type="ECO:0000313" key="3">
    <source>
        <dbReference type="Proteomes" id="UP001283361"/>
    </source>
</evidence>
<feature type="region of interest" description="Disordered" evidence="1">
    <location>
        <begin position="1"/>
        <end position="30"/>
    </location>
</feature>
<reference evidence="2" key="1">
    <citation type="journal article" date="2023" name="G3 (Bethesda)">
        <title>A reference genome for the long-term kleptoplast-retaining sea slug Elysia crispata morphotype clarki.</title>
        <authorList>
            <person name="Eastman K.E."/>
            <person name="Pendleton A.L."/>
            <person name="Shaikh M.A."/>
            <person name="Suttiyut T."/>
            <person name="Ogas R."/>
            <person name="Tomko P."/>
            <person name="Gavelis G."/>
            <person name="Widhalm J.R."/>
            <person name="Wisecaver J.H."/>
        </authorList>
    </citation>
    <scope>NUCLEOTIDE SEQUENCE</scope>
    <source>
        <strain evidence="2">ECLA1</strain>
    </source>
</reference>